<dbReference type="InterPro" id="IPR001608">
    <property type="entry name" value="Ala_racemase_N"/>
</dbReference>
<dbReference type="SUPFAM" id="SSF51419">
    <property type="entry name" value="PLP-binding barrel"/>
    <property type="match status" value="1"/>
</dbReference>
<name>A0A382A0M0_9ZZZZ</name>
<dbReference type="InterPro" id="IPR011078">
    <property type="entry name" value="PyrdxlP_homeostasis"/>
</dbReference>
<reference evidence="3" key="1">
    <citation type="submission" date="2018-05" db="EMBL/GenBank/DDBJ databases">
        <authorList>
            <person name="Lanie J.A."/>
            <person name="Ng W.-L."/>
            <person name="Kazmierczak K.M."/>
            <person name="Andrzejewski T.M."/>
            <person name="Davidsen T.M."/>
            <person name="Wayne K.J."/>
            <person name="Tettelin H."/>
            <person name="Glass J.I."/>
            <person name="Rusch D."/>
            <person name="Podicherti R."/>
            <person name="Tsui H.-C.T."/>
            <person name="Winkler M.E."/>
        </authorList>
    </citation>
    <scope>NUCLEOTIDE SEQUENCE</scope>
</reference>
<dbReference type="NCBIfam" id="TIGR00044">
    <property type="entry name" value="YggS family pyridoxal phosphate-dependent enzyme"/>
    <property type="match status" value="1"/>
</dbReference>
<dbReference type="InterPro" id="IPR029066">
    <property type="entry name" value="PLP-binding_barrel"/>
</dbReference>
<dbReference type="FunFam" id="3.20.20.10:FF:000018">
    <property type="entry name" value="Pyridoxal phosphate homeostasis protein"/>
    <property type="match status" value="1"/>
</dbReference>
<dbReference type="Gene3D" id="3.20.20.10">
    <property type="entry name" value="Alanine racemase"/>
    <property type="match status" value="1"/>
</dbReference>
<evidence type="ECO:0000313" key="3">
    <source>
        <dbReference type="EMBL" id="SVA94781.1"/>
    </source>
</evidence>
<evidence type="ECO:0000256" key="1">
    <source>
        <dbReference type="ARBA" id="ARBA00022898"/>
    </source>
</evidence>
<dbReference type="CDD" id="cd00635">
    <property type="entry name" value="PLPDE_III_YBL036c_like"/>
    <property type="match status" value="1"/>
</dbReference>
<dbReference type="PIRSF" id="PIRSF004848">
    <property type="entry name" value="YBL036c_PLPDEIII"/>
    <property type="match status" value="1"/>
</dbReference>
<sequence length="215" mass="24467">MTFNKKNYEEISLFIKKNAQKPVKIVAVSKNHPLSSIMDALNCGIRIFGENRVQEARGKFQDLKNSHPDTELHLTGLLQTNKVKASLDIFDVFQTLDREKLVREFLKYQNITKRKKFFVQINIGKEKNKSGIMPEEGLEFVNYCINDCGMPVIGLMCIPPQHKNPEPFFALLKKIAQQAGIDNLSMGMSEDYKIGIMGGATHIRVGTYLFGKRNQ</sequence>
<dbReference type="Pfam" id="PF01168">
    <property type="entry name" value="Ala_racemase_N"/>
    <property type="match status" value="1"/>
</dbReference>
<dbReference type="GO" id="GO:0030170">
    <property type="term" value="F:pyridoxal phosphate binding"/>
    <property type="evidence" value="ECO:0007669"/>
    <property type="project" value="InterPro"/>
</dbReference>
<dbReference type="PANTHER" id="PTHR10146:SF14">
    <property type="entry name" value="PYRIDOXAL PHOSPHATE HOMEOSTASIS PROTEIN"/>
    <property type="match status" value="1"/>
</dbReference>
<dbReference type="PANTHER" id="PTHR10146">
    <property type="entry name" value="PROLINE SYNTHETASE CO-TRANSCRIBED BACTERIAL HOMOLOG PROTEIN"/>
    <property type="match status" value="1"/>
</dbReference>
<feature type="domain" description="Alanine racemase N-terminal" evidence="2">
    <location>
        <begin position="15"/>
        <end position="212"/>
    </location>
</feature>
<dbReference type="AlphaFoldDB" id="A0A382A0M0"/>
<proteinExistence type="inferred from homology"/>
<dbReference type="EMBL" id="UINC01023333">
    <property type="protein sequence ID" value="SVA94781.1"/>
    <property type="molecule type" value="Genomic_DNA"/>
</dbReference>
<dbReference type="HAMAP" id="MF_02087">
    <property type="entry name" value="PLP_homeostasis"/>
    <property type="match status" value="1"/>
</dbReference>
<organism evidence="3">
    <name type="scientific">marine metagenome</name>
    <dbReference type="NCBI Taxonomy" id="408172"/>
    <lineage>
        <taxon>unclassified sequences</taxon>
        <taxon>metagenomes</taxon>
        <taxon>ecological metagenomes</taxon>
    </lineage>
</organism>
<evidence type="ECO:0000259" key="2">
    <source>
        <dbReference type="Pfam" id="PF01168"/>
    </source>
</evidence>
<accession>A0A382A0M0</accession>
<keyword evidence="1" id="KW-0663">Pyridoxal phosphate</keyword>
<protein>
    <recommendedName>
        <fullName evidence="2">Alanine racemase N-terminal domain-containing protein</fullName>
    </recommendedName>
</protein>
<gene>
    <name evidence="3" type="ORF">METZ01_LOCUS147635</name>
</gene>